<evidence type="ECO:0000256" key="2">
    <source>
        <dbReference type="ARBA" id="ARBA00022695"/>
    </source>
</evidence>
<keyword evidence="3" id="KW-0235">DNA replication</keyword>
<dbReference type="Gene3D" id="1.10.10.1600">
    <property type="entry name" value="Bacterial DNA polymerase III alpha subunit, thumb domain"/>
    <property type="match status" value="1"/>
</dbReference>
<evidence type="ECO:0000259" key="5">
    <source>
        <dbReference type="Pfam" id="PF07733"/>
    </source>
</evidence>
<dbReference type="EMBL" id="JALNTZ010003706">
    <property type="protein sequence ID" value="KAJ3616192.1"/>
    <property type="molecule type" value="Genomic_DNA"/>
</dbReference>
<comment type="caution">
    <text evidence="7">The sequence shown here is derived from an EMBL/GenBank/DDBJ whole genome shotgun (WGS) entry which is preliminary data.</text>
</comment>
<sequence length="294" mass="33202">MGVKNAIRDCAKIIDVPDEEVDDALKFLDSSIESLTDEVLQKNPKLKMLGEKYHILFKYAKFLIGLPRQSGTHAAGIVLSSEPLQNLVPVSKGLADMNQIEYSAKYLEKLGLIKIDILGLRNLTTISEILEEVKKSRNVEIDLKHIPLNDHETFHDLSIGETNSIFQFESRGMIETLKQVKPNSIVDLASVMALFRPGPIEFIPDFVKRKNEKKVSSGFGFEIDEILKETYGVIVYQEQVMKILQVYAGFELDKADIIRAAISKKNDSLLKSFRQEFLDGAERMENNKDEAIAI</sequence>
<accession>A0AA38HHR1</accession>
<keyword evidence="8" id="KW-1185">Reference proteome</keyword>
<dbReference type="Pfam" id="PF07733">
    <property type="entry name" value="DNA_pol3_alpha"/>
    <property type="match status" value="1"/>
</dbReference>
<evidence type="ECO:0008006" key="9">
    <source>
        <dbReference type="Google" id="ProtNLM"/>
    </source>
</evidence>
<reference evidence="7" key="1">
    <citation type="journal article" date="2023" name="G3 (Bethesda)">
        <title>Whole genome assemblies of Zophobas morio and Tenebrio molitor.</title>
        <authorList>
            <person name="Kaur S."/>
            <person name="Stinson S.A."/>
            <person name="diCenzo G.C."/>
        </authorList>
    </citation>
    <scope>NUCLEOTIDE SEQUENCE</scope>
    <source>
        <strain evidence="7">QUZm001</strain>
    </source>
</reference>
<evidence type="ECO:0000256" key="3">
    <source>
        <dbReference type="ARBA" id="ARBA00022705"/>
    </source>
</evidence>
<dbReference type="GO" id="GO:0003887">
    <property type="term" value="F:DNA-directed DNA polymerase activity"/>
    <property type="evidence" value="ECO:0007669"/>
    <property type="project" value="UniProtKB-KW"/>
</dbReference>
<dbReference type="Pfam" id="PF17657">
    <property type="entry name" value="DNA_pol3_finger"/>
    <property type="match status" value="1"/>
</dbReference>
<keyword evidence="2" id="KW-0548">Nucleotidyltransferase</keyword>
<keyword evidence="1" id="KW-0808">Transferase</keyword>
<proteinExistence type="predicted"/>
<dbReference type="Proteomes" id="UP001168821">
    <property type="component" value="Unassembled WGS sequence"/>
</dbReference>
<name>A0AA38HHR1_9CUCU</name>
<keyword evidence="4" id="KW-0239">DNA-directed DNA polymerase</keyword>
<evidence type="ECO:0000256" key="4">
    <source>
        <dbReference type="ARBA" id="ARBA00022932"/>
    </source>
</evidence>
<evidence type="ECO:0000256" key="1">
    <source>
        <dbReference type="ARBA" id="ARBA00022679"/>
    </source>
</evidence>
<dbReference type="InterPro" id="IPR040982">
    <property type="entry name" value="DNA_pol3_finger"/>
</dbReference>
<dbReference type="PANTHER" id="PTHR32294:SF0">
    <property type="entry name" value="DNA POLYMERASE III SUBUNIT ALPHA"/>
    <property type="match status" value="1"/>
</dbReference>
<evidence type="ECO:0000313" key="7">
    <source>
        <dbReference type="EMBL" id="KAJ3616192.1"/>
    </source>
</evidence>
<evidence type="ECO:0000259" key="6">
    <source>
        <dbReference type="Pfam" id="PF17657"/>
    </source>
</evidence>
<dbReference type="InterPro" id="IPR004805">
    <property type="entry name" value="DnaE2/DnaE/PolC"/>
</dbReference>
<feature type="domain" description="DNA polymerase III alpha subunit finger" evidence="6">
    <location>
        <begin position="122"/>
        <end position="283"/>
    </location>
</feature>
<dbReference type="GO" id="GO:0006260">
    <property type="term" value="P:DNA replication"/>
    <property type="evidence" value="ECO:0007669"/>
    <property type="project" value="UniProtKB-KW"/>
</dbReference>
<evidence type="ECO:0000313" key="8">
    <source>
        <dbReference type="Proteomes" id="UP001168821"/>
    </source>
</evidence>
<dbReference type="InterPro" id="IPR011708">
    <property type="entry name" value="DNA_pol3_alpha_NTPase_dom"/>
</dbReference>
<dbReference type="AlphaFoldDB" id="A0AA38HHR1"/>
<organism evidence="7 8">
    <name type="scientific">Zophobas morio</name>
    <dbReference type="NCBI Taxonomy" id="2755281"/>
    <lineage>
        <taxon>Eukaryota</taxon>
        <taxon>Metazoa</taxon>
        <taxon>Ecdysozoa</taxon>
        <taxon>Arthropoda</taxon>
        <taxon>Hexapoda</taxon>
        <taxon>Insecta</taxon>
        <taxon>Pterygota</taxon>
        <taxon>Neoptera</taxon>
        <taxon>Endopterygota</taxon>
        <taxon>Coleoptera</taxon>
        <taxon>Polyphaga</taxon>
        <taxon>Cucujiformia</taxon>
        <taxon>Tenebrionidae</taxon>
        <taxon>Zophobas</taxon>
    </lineage>
</organism>
<dbReference type="InterPro" id="IPR041931">
    <property type="entry name" value="DNA_pol3_alpha_thumb_dom"/>
</dbReference>
<gene>
    <name evidence="7" type="ORF">Zmor_012003</name>
</gene>
<dbReference type="PANTHER" id="PTHR32294">
    <property type="entry name" value="DNA POLYMERASE III SUBUNIT ALPHA"/>
    <property type="match status" value="1"/>
</dbReference>
<dbReference type="GO" id="GO:0008408">
    <property type="term" value="F:3'-5' exonuclease activity"/>
    <property type="evidence" value="ECO:0007669"/>
    <property type="project" value="InterPro"/>
</dbReference>
<feature type="domain" description="Bacterial DNA polymerase III alpha subunit NTPase" evidence="5">
    <location>
        <begin position="2"/>
        <end position="119"/>
    </location>
</feature>
<protein>
    <recommendedName>
        <fullName evidence="9">DNA-directed DNA polymerase</fullName>
    </recommendedName>
</protein>